<sequence>MKAKLLLMLFLVFLSLGVFASERHRKKPHAQCKAYKMAVETRSPFDPSIQAEDINDCLYLTFQFSLDDADITILDKDGNEVIKEQQTIIYEGRTISIPMADAYPYSVEIKSSSVEIQGGIILE</sequence>
<dbReference type="HOGENOM" id="CLU_1966096_0_0_10"/>
<proteinExistence type="predicted"/>
<dbReference type="PATRIC" id="fig|1235788.3.peg.484"/>
<dbReference type="Proteomes" id="UP000014200">
    <property type="component" value="Unassembled WGS sequence"/>
</dbReference>
<dbReference type="OrthoDB" id="1046261at2"/>
<evidence type="ECO:0000313" key="3">
    <source>
        <dbReference type="Proteomes" id="UP000014200"/>
    </source>
</evidence>
<protein>
    <recommendedName>
        <fullName evidence="4">DUF3244 domain-containing protein</fullName>
    </recommendedName>
</protein>
<comment type="caution">
    <text evidence="2">The sequence shown here is derived from an EMBL/GenBank/DDBJ whole genome shotgun (WGS) entry which is preliminary data.</text>
</comment>
<gene>
    <name evidence="2" type="ORF">C802_00487</name>
</gene>
<evidence type="ECO:0000313" key="2">
    <source>
        <dbReference type="EMBL" id="EOS15153.1"/>
    </source>
</evidence>
<dbReference type="RefSeq" id="WP_016274969.1">
    <property type="nucleotide sequence ID" value="NZ_CAJUNV010000021.1"/>
</dbReference>
<dbReference type="AlphaFoldDB" id="R9IKP8"/>
<keyword evidence="1" id="KW-0732">Signal</keyword>
<organism evidence="2 3">
    <name type="scientific">Phocaeicola sartorii</name>
    <dbReference type="NCBI Taxonomy" id="671267"/>
    <lineage>
        <taxon>Bacteria</taxon>
        <taxon>Pseudomonadati</taxon>
        <taxon>Bacteroidota</taxon>
        <taxon>Bacteroidia</taxon>
        <taxon>Bacteroidales</taxon>
        <taxon>Bacteroidaceae</taxon>
        <taxon>Phocaeicola</taxon>
    </lineage>
</organism>
<name>R9IKP8_9BACT</name>
<dbReference type="EMBL" id="ASSP01000005">
    <property type="protein sequence ID" value="EOS15153.1"/>
    <property type="molecule type" value="Genomic_DNA"/>
</dbReference>
<reference evidence="2 3" key="1">
    <citation type="submission" date="2013-04" db="EMBL/GenBank/DDBJ databases">
        <title>The Genome Sequence of Bacteroides massiliensis dnLKV3.</title>
        <authorList>
            <consortium name="The Broad Institute Genomics Platform"/>
            <consortium name="The Broad Institute Genome Sequencing Center for Infectious Disease"/>
            <person name="Earl A."/>
            <person name="Xavier R."/>
            <person name="Kuhn K."/>
            <person name="Stappenbeck T."/>
            <person name="Walker B."/>
            <person name="Young S."/>
            <person name="Zeng Q."/>
            <person name="Gargeya S."/>
            <person name="Fitzgerald M."/>
            <person name="Haas B."/>
            <person name="Abouelleil A."/>
            <person name="Allen A.W."/>
            <person name="Alvarado L."/>
            <person name="Arachchi H.M."/>
            <person name="Berlin A.M."/>
            <person name="Chapman S.B."/>
            <person name="Gainer-Dewar J."/>
            <person name="Goldberg J."/>
            <person name="Griggs A."/>
            <person name="Gujja S."/>
            <person name="Hansen M."/>
            <person name="Howarth C."/>
            <person name="Imamovic A."/>
            <person name="Ireland A."/>
            <person name="Larimer J."/>
            <person name="McCowan C."/>
            <person name="Murphy C."/>
            <person name="Pearson M."/>
            <person name="Poon T.W."/>
            <person name="Priest M."/>
            <person name="Roberts A."/>
            <person name="Saif S."/>
            <person name="Shea T."/>
            <person name="Sisk P."/>
            <person name="Sykes S."/>
            <person name="Wortman J."/>
            <person name="Nusbaum C."/>
            <person name="Birren B."/>
        </authorList>
    </citation>
    <scope>NUCLEOTIDE SEQUENCE [LARGE SCALE GENOMIC DNA]</scope>
    <source>
        <strain evidence="3">dnLKV3</strain>
    </source>
</reference>
<dbReference type="STRING" id="1235788.C802_00487"/>
<keyword evidence="3" id="KW-1185">Reference proteome</keyword>
<feature type="signal peptide" evidence="1">
    <location>
        <begin position="1"/>
        <end position="20"/>
    </location>
</feature>
<evidence type="ECO:0008006" key="4">
    <source>
        <dbReference type="Google" id="ProtNLM"/>
    </source>
</evidence>
<evidence type="ECO:0000256" key="1">
    <source>
        <dbReference type="SAM" id="SignalP"/>
    </source>
</evidence>
<dbReference type="GeneID" id="82151754"/>
<accession>R9IKP8</accession>
<feature type="chain" id="PRO_5004474617" description="DUF3244 domain-containing protein" evidence="1">
    <location>
        <begin position="21"/>
        <end position="123"/>
    </location>
</feature>